<dbReference type="OrthoDB" id="313446at2759"/>
<dbReference type="GO" id="GO:0090090">
    <property type="term" value="P:negative regulation of canonical Wnt signaling pathway"/>
    <property type="evidence" value="ECO:0007669"/>
    <property type="project" value="InterPro"/>
</dbReference>
<evidence type="ECO:0000313" key="2">
    <source>
        <dbReference type="RefSeq" id="XP_010776140.1"/>
    </source>
</evidence>
<dbReference type="GO" id="GO:0036064">
    <property type="term" value="C:ciliary basal body"/>
    <property type="evidence" value="ECO:0007669"/>
    <property type="project" value="TreeGrafter"/>
</dbReference>
<dbReference type="PANTHER" id="PTHR31043:SF3">
    <property type="entry name" value="NEPHROCYSTIN-4"/>
    <property type="match status" value="1"/>
</dbReference>
<keyword evidence="1" id="KW-1185">Reference proteome</keyword>
<dbReference type="GO" id="GO:0035869">
    <property type="term" value="C:ciliary transition zone"/>
    <property type="evidence" value="ECO:0007669"/>
    <property type="project" value="TreeGrafter"/>
</dbReference>
<name>A0A6I9NNA0_9TELE</name>
<dbReference type="RefSeq" id="XP_010776140.1">
    <property type="nucleotide sequence ID" value="XM_010777838.1"/>
</dbReference>
<dbReference type="KEGG" id="ncc:104951199"/>
<dbReference type="GO" id="GO:1904491">
    <property type="term" value="P:protein localization to ciliary transition zone"/>
    <property type="evidence" value="ECO:0007669"/>
    <property type="project" value="TreeGrafter"/>
</dbReference>
<sequence>MVNTEETTTMAASWNEVFERSRVVPPPCQTVRLAVESHLTESHGFQLSLSRLTAAHLSQEKSEGEQDVTYQLRVTLFDRNHQQFFGKTWKSSPQKMKTTKISFNEVPALTDAASLVVCSSTQVNKHCCQLNAIIGLTFTIDRFSSPAKIQRQFVNSKYIKPVRSPVNFK</sequence>
<dbReference type="AlphaFoldDB" id="A0A6I9NNA0"/>
<dbReference type="GO" id="GO:0097730">
    <property type="term" value="C:non-motile cilium"/>
    <property type="evidence" value="ECO:0007669"/>
    <property type="project" value="InterPro"/>
</dbReference>
<accession>A0A6I9NNA0</accession>
<dbReference type="PANTHER" id="PTHR31043">
    <property type="entry name" value="NEPHROCYSTIN-4"/>
    <property type="match status" value="1"/>
</dbReference>
<dbReference type="Proteomes" id="UP000504611">
    <property type="component" value="Unplaced"/>
</dbReference>
<reference evidence="2" key="1">
    <citation type="submission" date="2025-08" db="UniProtKB">
        <authorList>
            <consortium name="RefSeq"/>
        </authorList>
    </citation>
    <scope>IDENTIFICATION</scope>
    <source>
        <tissue evidence="2">Muscle</tissue>
    </source>
</reference>
<dbReference type="GO" id="GO:0097546">
    <property type="term" value="C:ciliary base"/>
    <property type="evidence" value="ECO:0007669"/>
    <property type="project" value="TreeGrafter"/>
</dbReference>
<dbReference type="CTD" id="261734"/>
<gene>
    <name evidence="2" type="primary">nphp4</name>
</gene>
<evidence type="ECO:0000313" key="1">
    <source>
        <dbReference type="Proteomes" id="UP000504611"/>
    </source>
</evidence>
<dbReference type="GeneID" id="104951199"/>
<dbReference type="InterPro" id="IPR029775">
    <property type="entry name" value="NPHP4"/>
</dbReference>
<protein>
    <submittedName>
        <fullName evidence="2">Nephrocystin-4</fullName>
    </submittedName>
</protein>
<proteinExistence type="predicted"/>
<organism evidence="1 2">
    <name type="scientific">Notothenia coriiceps</name>
    <name type="common">black rockcod</name>
    <dbReference type="NCBI Taxonomy" id="8208"/>
    <lineage>
        <taxon>Eukaryota</taxon>
        <taxon>Metazoa</taxon>
        <taxon>Chordata</taxon>
        <taxon>Craniata</taxon>
        <taxon>Vertebrata</taxon>
        <taxon>Euteleostomi</taxon>
        <taxon>Actinopterygii</taxon>
        <taxon>Neopterygii</taxon>
        <taxon>Teleostei</taxon>
        <taxon>Neoteleostei</taxon>
        <taxon>Acanthomorphata</taxon>
        <taxon>Eupercaria</taxon>
        <taxon>Perciformes</taxon>
        <taxon>Notothenioidei</taxon>
        <taxon>Nototheniidae</taxon>
        <taxon>Notothenia</taxon>
    </lineage>
</organism>